<reference evidence="8 9" key="1">
    <citation type="submission" date="2019-12" db="EMBL/GenBank/DDBJ databases">
        <title>Maritimibacter sp. nov. sp. isolated from sea sand.</title>
        <authorList>
            <person name="Kim J."/>
            <person name="Jeong S.E."/>
            <person name="Jung H.S."/>
            <person name="Jeon C.O."/>
        </authorList>
    </citation>
    <scope>NUCLEOTIDE SEQUENCE [LARGE SCALE GENOMIC DNA]</scope>
    <source>
        <strain evidence="8 9">DP07</strain>
    </source>
</reference>
<evidence type="ECO:0000256" key="1">
    <source>
        <dbReference type="ARBA" id="ARBA00010982"/>
    </source>
</evidence>
<feature type="domain" description="Thiolase N-terminal" evidence="6">
    <location>
        <begin position="5"/>
        <end position="228"/>
    </location>
</feature>
<dbReference type="InterPro" id="IPR020615">
    <property type="entry name" value="Thiolase_acyl_enz_int_AS"/>
</dbReference>
<evidence type="ECO:0000313" key="9">
    <source>
        <dbReference type="Proteomes" id="UP000467322"/>
    </source>
</evidence>
<comment type="similarity">
    <text evidence="1 5">Belongs to the thiolase-like superfamily. Thiolase family.</text>
</comment>
<feature type="active site" description="Proton acceptor" evidence="4">
    <location>
        <position position="358"/>
    </location>
</feature>
<dbReference type="EMBL" id="WTUX01000003">
    <property type="protein sequence ID" value="MZR11678.1"/>
    <property type="molecule type" value="Genomic_DNA"/>
</dbReference>
<dbReference type="PANTHER" id="PTHR43365:SF1">
    <property type="entry name" value="ACETYL-COA C-ACYLTRANSFERASE"/>
    <property type="match status" value="1"/>
</dbReference>
<dbReference type="InterPro" id="IPR002155">
    <property type="entry name" value="Thiolase"/>
</dbReference>
<protein>
    <submittedName>
        <fullName evidence="8">Acetyl-CoA C-acetyltransferase</fullName>
        <ecNumber evidence="8">2.3.1.9</ecNumber>
    </submittedName>
</protein>
<accession>A0A845M007</accession>
<feature type="active site" description="Proton acceptor" evidence="4">
    <location>
        <position position="388"/>
    </location>
</feature>
<dbReference type="Proteomes" id="UP000467322">
    <property type="component" value="Unassembled WGS sequence"/>
</dbReference>
<dbReference type="PROSITE" id="PS00737">
    <property type="entry name" value="THIOLASE_2"/>
    <property type="match status" value="1"/>
</dbReference>
<evidence type="ECO:0000256" key="3">
    <source>
        <dbReference type="ARBA" id="ARBA00023315"/>
    </source>
</evidence>
<dbReference type="InterPro" id="IPR020617">
    <property type="entry name" value="Thiolase_C"/>
</dbReference>
<feature type="active site" description="Acyl-thioester intermediate" evidence="4">
    <location>
        <position position="91"/>
    </location>
</feature>
<dbReference type="AlphaFoldDB" id="A0A845M007"/>
<dbReference type="GO" id="GO:0003985">
    <property type="term" value="F:acetyl-CoA C-acetyltransferase activity"/>
    <property type="evidence" value="ECO:0007669"/>
    <property type="project" value="UniProtKB-EC"/>
</dbReference>
<evidence type="ECO:0000256" key="2">
    <source>
        <dbReference type="ARBA" id="ARBA00022679"/>
    </source>
</evidence>
<dbReference type="PROSITE" id="PS00099">
    <property type="entry name" value="THIOLASE_3"/>
    <property type="match status" value="1"/>
</dbReference>
<evidence type="ECO:0000259" key="7">
    <source>
        <dbReference type="Pfam" id="PF02803"/>
    </source>
</evidence>
<evidence type="ECO:0000256" key="5">
    <source>
        <dbReference type="RuleBase" id="RU003557"/>
    </source>
</evidence>
<feature type="domain" description="Thiolase C-terminal" evidence="7">
    <location>
        <begin position="280"/>
        <end position="401"/>
    </location>
</feature>
<dbReference type="NCBIfam" id="NF006090">
    <property type="entry name" value="PRK08242.1"/>
    <property type="match status" value="1"/>
</dbReference>
<keyword evidence="9" id="KW-1185">Reference proteome</keyword>
<name>A0A845M007_9RHOB</name>
<dbReference type="NCBIfam" id="TIGR01930">
    <property type="entry name" value="AcCoA-C-Actrans"/>
    <property type="match status" value="1"/>
</dbReference>
<dbReference type="SUPFAM" id="SSF53901">
    <property type="entry name" value="Thiolase-like"/>
    <property type="match status" value="2"/>
</dbReference>
<evidence type="ECO:0000313" key="8">
    <source>
        <dbReference type="EMBL" id="MZR11678.1"/>
    </source>
</evidence>
<keyword evidence="2 5" id="KW-0808">Transferase</keyword>
<dbReference type="InterPro" id="IPR020616">
    <property type="entry name" value="Thiolase_N"/>
</dbReference>
<evidence type="ECO:0000256" key="4">
    <source>
        <dbReference type="PIRSR" id="PIRSR000429-1"/>
    </source>
</evidence>
<dbReference type="Pfam" id="PF02803">
    <property type="entry name" value="Thiolase_C"/>
    <property type="match status" value="1"/>
</dbReference>
<dbReference type="PIRSF" id="PIRSF000429">
    <property type="entry name" value="Ac-CoA_Ac_transf"/>
    <property type="match status" value="1"/>
</dbReference>
<dbReference type="PANTHER" id="PTHR43365">
    <property type="entry name" value="BLR7806 PROTEIN"/>
    <property type="match status" value="1"/>
</dbReference>
<dbReference type="EC" id="2.3.1.9" evidence="8"/>
<dbReference type="PROSITE" id="PS00098">
    <property type="entry name" value="THIOLASE_1"/>
    <property type="match status" value="1"/>
</dbReference>
<dbReference type="CDD" id="cd00751">
    <property type="entry name" value="thiolase"/>
    <property type="match status" value="1"/>
</dbReference>
<comment type="caution">
    <text evidence="8">The sequence shown here is derived from an EMBL/GenBank/DDBJ whole genome shotgun (WGS) entry which is preliminary data.</text>
</comment>
<dbReference type="InterPro" id="IPR020613">
    <property type="entry name" value="Thiolase_CS"/>
</dbReference>
<dbReference type="InterPro" id="IPR016039">
    <property type="entry name" value="Thiolase-like"/>
</dbReference>
<keyword evidence="3 5" id="KW-0012">Acyltransferase</keyword>
<evidence type="ECO:0000259" key="6">
    <source>
        <dbReference type="Pfam" id="PF00108"/>
    </source>
</evidence>
<organism evidence="8 9">
    <name type="scientific">Maritimibacter harenae</name>
    <dbReference type="NCBI Taxonomy" id="2606218"/>
    <lineage>
        <taxon>Bacteria</taxon>
        <taxon>Pseudomonadati</taxon>
        <taxon>Pseudomonadota</taxon>
        <taxon>Alphaproteobacteria</taxon>
        <taxon>Rhodobacterales</taxon>
        <taxon>Roseobacteraceae</taxon>
        <taxon>Maritimibacter</taxon>
    </lineage>
</organism>
<dbReference type="InterPro" id="IPR020610">
    <property type="entry name" value="Thiolase_AS"/>
</dbReference>
<gene>
    <name evidence="8" type="ORF">GQE99_01395</name>
</gene>
<dbReference type="Gene3D" id="3.40.47.10">
    <property type="match status" value="2"/>
</dbReference>
<dbReference type="Pfam" id="PF00108">
    <property type="entry name" value="Thiolase_N"/>
    <property type="match status" value="1"/>
</dbReference>
<sequence>MSDAYIFDAVRTPRGKGRPDGALHSLTPIDLGAQVLRALDARTGFSKADPEDVVFGCGDGVNDQGANIARSSVLLAGLPDSIPGSTVSRFCSSGLDAVNIAASKVMSGQADVMVAGGVEMMSIIPIAGTGGPNGSDAFFNNLSFNAPLGIAADLLATLRGHTREAVDAYAAESQARAARAWQEDRFAKSVCPVIDINDDVVLDRDEYMRPGTSAQDLAVLRPAFEAFGQKGGYEAIVRQRYPEVLNLSHIHTAGNSSGIVDGAAAMLIGTREAGEKLGLAPRAVIRSHASVAMDPCLMLASPVDATQRALARVGKTLADVDLFEVNEAFASVVLDFLARTGVSHERVNVNGGGVAMGHPIGATGVILVNTLIDEMERSGATSGLATLCVGLGMGVATYIERAEH</sequence>
<proteinExistence type="inferred from homology"/>
<dbReference type="RefSeq" id="WP_161349805.1">
    <property type="nucleotide sequence ID" value="NZ_WTUX01000003.1"/>
</dbReference>